<gene>
    <name evidence="2" type="ORF">JIN83_14015</name>
</gene>
<organism evidence="2 3">
    <name type="scientific">Oceaniferula flava</name>
    <dbReference type="NCBI Taxonomy" id="2800421"/>
    <lineage>
        <taxon>Bacteria</taxon>
        <taxon>Pseudomonadati</taxon>
        <taxon>Verrucomicrobiota</taxon>
        <taxon>Verrucomicrobiia</taxon>
        <taxon>Verrucomicrobiales</taxon>
        <taxon>Verrucomicrobiaceae</taxon>
        <taxon>Oceaniferula</taxon>
    </lineage>
</organism>
<dbReference type="RefSeq" id="WP_309490699.1">
    <property type="nucleotide sequence ID" value="NZ_JAENIG010000010.1"/>
</dbReference>
<feature type="compositionally biased region" description="Polar residues" evidence="1">
    <location>
        <begin position="1"/>
        <end position="14"/>
    </location>
</feature>
<reference evidence="2" key="1">
    <citation type="submission" date="2021-01" db="EMBL/GenBank/DDBJ databases">
        <title>Modified the classification status of verrucomicrobia.</title>
        <authorList>
            <person name="Feng X."/>
        </authorList>
    </citation>
    <scope>NUCLEOTIDE SEQUENCE</scope>
    <source>
        <strain evidence="2">5K15</strain>
    </source>
</reference>
<sequence>MKQQSPHHSTSGKPSENAIVPSDAAEEWNSTDPLWKLMDEASTPEPNAFFARNVLREVRHLEANNASGWKARLAAFFTPPKLVLGAAACAAAAFIALQMNPSSTPAAPAGSLAQQAPVELDTTLASNDSSAVSDLSALVIVETLDAAAEDPTIFTRDEVVAMLGL</sequence>
<feature type="region of interest" description="Disordered" evidence="1">
    <location>
        <begin position="1"/>
        <end position="25"/>
    </location>
</feature>
<evidence type="ECO:0000313" key="2">
    <source>
        <dbReference type="EMBL" id="MBK1856085.1"/>
    </source>
</evidence>
<comment type="caution">
    <text evidence="2">The sequence shown here is derived from an EMBL/GenBank/DDBJ whole genome shotgun (WGS) entry which is preliminary data.</text>
</comment>
<dbReference type="Proteomes" id="UP000634206">
    <property type="component" value="Unassembled WGS sequence"/>
</dbReference>
<dbReference type="EMBL" id="JAENIG010000010">
    <property type="protein sequence ID" value="MBK1856085.1"/>
    <property type="molecule type" value="Genomic_DNA"/>
</dbReference>
<keyword evidence="3" id="KW-1185">Reference proteome</keyword>
<protein>
    <submittedName>
        <fullName evidence="2">Uncharacterized protein</fullName>
    </submittedName>
</protein>
<evidence type="ECO:0000313" key="3">
    <source>
        <dbReference type="Proteomes" id="UP000634206"/>
    </source>
</evidence>
<name>A0AAE2SDA9_9BACT</name>
<proteinExistence type="predicted"/>
<evidence type="ECO:0000256" key="1">
    <source>
        <dbReference type="SAM" id="MobiDB-lite"/>
    </source>
</evidence>
<dbReference type="AlphaFoldDB" id="A0AAE2SDA9"/>
<accession>A0AAE2SDA9</accession>